<protein>
    <submittedName>
        <fullName evidence="1">Uncharacterized protein</fullName>
    </submittedName>
</protein>
<dbReference type="InParanoid" id="A0A0C3DVA8"/>
<evidence type="ECO:0000313" key="2">
    <source>
        <dbReference type="Proteomes" id="UP000053989"/>
    </source>
</evidence>
<gene>
    <name evidence="1" type="ORF">SCLCIDRAFT_1217112</name>
</gene>
<keyword evidence="2" id="KW-1185">Reference proteome</keyword>
<dbReference type="Proteomes" id="UP000053989">
    <property type="component" value="Unassembled WGS sequence"/>
</dbReference>
<accession>A0A0C3DVA8</accession>
<dbReference type="AlphaFoldDB" id="A0A0C3DVA8"/>
<proteinExistence type="predicted"/>
<dbReference type="HOGENOM" id="CLU_2962225_0_0_1"/>
<name>A0A0C3DVA8_9AGAM</name>
<dbReference type="EMBL" id="KN822066">
    <property type="protein sequence ID" value="KIM60084.1"/>
    <property type="molecule type" value="Genomic_DNA"/>
</dbReference>
<organism evidence="1 2">
    <name type="scientific">Scleroderma citrinum Foug A</name>
    <dbReference type="NCBI Taxonomy" id="1036808"/>
    <lineage>
        <taxon>Eukaryota</taxon>
        <taxon>Fungi</taxon>
        <taxon>Dikarya</taxon>
        <taxon>Basidiomycota</taxon>
        <taxon>Agaricomycotina</taxon>
        <taxon>Agaricomycetes</taxon>
        <taxon>Agaricomycetidae</taxon>
        <taxon>Boletales</taxon>
        <taxon>Sclerodermatineae</taxon>
        <taxon>Sclerodermataceae</taxon>
        <taxon>Scleroderma</taxon>
    </lineage>
</organism>
<sequence length="59" mass="6642">MGCRVFLTRLARATYHPGWRLVLFISAHPALRLSHPSFHVLQTTTDESLTPEKGKPVVT</sequence>
<evidence type="ECO:0000313" key="1">
    <source>
        <dbReference type="EMBL" id="KIM60084.1"/>
    </source>
</evidence>
<reference evidence="2" key="2">
    <citation type="submission" date="2015-01" db="EMBL/GenBank/DDBJ databases">
        <title>Evolutionary Origins and Diversification of the Mycorrhizal Mutualists.</title>
        <authorList>
            <consortium name="DOE Joint Genome Institute"/>
            <consortium name="Mycorrhizal Genomics Consortium"/>
            <person name="Kohler A."/>
            <person name="Kuo A."/>
            <person name="Nagy L.G."/>
            <person name="Floudas D."/>
            <person name="Copeland A."/>
            <person name="Barry K.W."/>
            <person name="Cichocki N."/>
            <person name="Veneault-Fourrey C."/>
            <person name="LaButti K."/>
            <person name="Lindquist E.A."/>
            <person name="Lipzen A."/>
            <person name="Lundell T."/>
            <person name="Morin E."/>
            <person name="Murat C."/>
            <person name="Riley R."/>
            <person name="Ohm R."/>
            <person name="Sun H."/>
            <person name="Tunlid A."/>
            <person name="Henrissat B."/>
            <person name="Grigoriev I.V."/>
            <person name="Hibbett D.S."/>
            <person name="Martin F."/>
        </authorList>
    </citation>
    <scope>NUCLEOTIDE SEQUENCE [LARGE SCALE GENOMIC DNA]</scope>
    <source>
        <strain evidence="2">Foug A</strain>
    </source>
</reference>
<reference evidence="1 2" key="1">
    <citation type="submission" date="2014-04" db="EMBL/GenBank/DDBJ databases">
        <authorList>
            <consortium name="DOE Joint Genome Institute"/>
            <person name="Kuo A."/>
            <person name="Kohler A."/>
            <person name="Nagy L.G."/>
            <person name="Floudas D."/>
            <person name="Copeland A."/>
            <person name="Barry K.W."/>
            <person name="Cichocki N."/>
            <person name="Veneault-Fourrey C."/>
            <person name="LaButti K."/>
            <person name="Lindquist E.A."/>
            <person name="Lipzen A."/>
            <person name="Lundell T."/>
            <person name="Morin E."/>
            <person name="Murat C."/>
            <person name="Sun H."/>
            <person name="Tunlid A."/>
            <person name="Henrissat B."/>
            <person name="Grigoriev I.V."/>
            <person name="Hibbett D.S."/>
            <person name="Martin F."/>
            <person name="Nordberg H.P."/>
            <person name="Cantor M.N."/>
            <person name="Hua S.X."/>
        </authorList>
    </citation>
    <scope>NUCLEOTIDE SEQUENCE [LARGE SCALE GENOMIC DNA]</scope>
    <source>
        <strain evidence="1 2">Foug A</strain>
    </source>
</reference>